<reference evidence="2" key="1">
    <citation type="submission" date="2022-07" db="EMBL/GenBank/DDBJ databases">
        <title>Genome Sequence of Xylaria arbuscula.</title>
        <authorList>
            <person name="Buettner E."/>
        </authorList>
    </citation>
    <scope>NUCLEOTIDE SEQUENCE</scope>
    <source>
        <strain evidence="2">VT107</strain>
    </source>
</reference>
<name>A0A9W8NPG3_9PEZI</name>
<sequence>MAVYKRIAAFLKRLKAKLCRRLRGPAHEDHVIDIPLLHHNGPGLPAGPAEPQPAAPDAGNVIATALPEAVAAPIVEGPKAPSSGLSEGTSTSTDSTAISPATTGPATTEPGAAGSAATGPDTTPPPRDEDLERAIAFALMSPLALSDLIPSPSSTEQRPVYLPPQVPENITRIARDLAASVQLAESRIPTTGSAPTVSSPMASGSTTAPVSAPSNPTPAPEDRAPSEHPSDYTSGRTTPLLDRSSSGESYFMPRVRLPPVGNMAPSNASGNTEQPATPRPVTESISFPQPDLNINLVTALDNSNEFLAYLMEGCERGEKGGSPKAPPKTGEYDFTKEMDEYTGLAYWLVDLISEWELEDRERSPKEPVRDTARILEIMRDVWNGYDKLGSLLVMGCDLRSRKFSSNKPRDKCQTEWANYMKLRERIASLFPNESKRRINSFECVKDYAVDELLRPYIEPGYPRINQIQKCKAEDGLQSSEEPIDLGVDGRLGRDSQPELRPLTGLEELIIRVKKTEIAAQDKNKDDGQDKEQESPSSECQNDDKDQNPPSDDAPPTYDSPE</sequence>
<dbReference type="Proteomes" id="UP001148614">
    <property type="component" value="Unassembled WGS sequence"/>
</dbReference>
<feature type="compositionally biased region" description="Basic and acidic residues" evidence="1">
    <location>
        <begin position="220"/>
        <end position="230"/>
    </location>
</feature>
<evidence type="ECO:0000313" key="3">
    <source>
        <dbReference type="Proteomes" id="UP001148614"/>
    </source>
</evidence>
<feature type="region of interest" description="Disordered" evidence="1">
    <location>
        <begin position="76"/>
        <end position="128"/>
    </location>
</feature>
<accession>A0A9W8NPG3</accession>
<feature type="compositionally biased region" description="Polar residues" evidence="1">
    <location>
        <begin position="231"/>
        <end position="248"/>
    </location>
</feature>
<dbReference type="AlphaFoldDB" id="A0A9W8NPG3"/>
<keyword evidence="3" id="KW-1185">Reference proteome</keyword>
<dbReference type="EMBL" id="JANPWZ010000019">
    <property type="protein sequence ID" value="KAJ3580247.1"/>
    <property type="molecule type" value="Genomic_DNA"/>
</dbReference>
<proteinExistence type="predicted"/>
<feature type="region of interest" description="Disordered" evidence="1">
    <location>
        <begin position="472"/>
        <end position="499"/>
    </location>
</feature>
<feature type="region of interest" description="Disordered" evidence="1">
    <location>
        <begin position="516"/>
        <end position="561"/>
    </location>
</feature>
<evidence type="ECO:0000256" key="1">
    <source>
        <dbReference type="SAM" id="MobiDB-lite"/>
    </source>
</evidence>
<feature type="compositionally biased region" description="Low complexity" evidence="1">
    <location>
        <begin position="82"/>
        <end position="121"/>
    </location>
</feature>
<comment type="caution">
    <text evidence="2">The sequence shown here is derived from an EMBL/GenBank/DDBJ whole genome shotgun (WGS) entry which is preliminary data.</text>
</comment>
<feature type="compositionally biased region" description="Basic and acidic residues" evidence="1">
    <location>
        <begin position="516"/>
        <end position="533"/>
    </location>
</feature>
<protein>
    <submittedName>
        <fullName evidence="2">Uncharacterized protein</fullName>
    </submittedName>
</protein>
<organism evidence="2 3">
    <name type="scientific">Xylaria arbuscula</name>
    <dbReference type="NCBI Taxonomy" id="114810"/>
    <lineage>
        <taxon>Eukaryota</taxon>
        <taxon>Fungi</taxon>
        <taxon>Dikarya</taxon>
        <taxon>Ascomycota</taxon>
        <taxon>Pezizomycotina</taxon>
        <taxon>Sordariomycetes</taxon>
        <taxon>Xylariomycetidae</taxon>
        <taxon>Xylariales</taxon>
        <taxon>Xylariaceae</taxon>
        <taxon>Xylaria</taxon>
    </lineage>
</organism>
<gene>
    <name evidence="2" type="ORF">NPX13_g306</name>
</gene>
<evidence type="ECO:0000313" key="2">
    <source>
        <dbReference type="EMBL" id="KAJ3580247.1"/>
    </source>
</evidence>
<feature type="compositionally biased region" description="Polar residues" evidence="1">
    <location>
        <begin position="189"/>
        <end position="214"/>
    </location>
</feature>
<feature type="compositionally biased region" description="Polar residues" evidence="1">
    <location>
        <begin position="264"/>
        <end position="275"/>
    </location>
</feature>
<feature type="region of interest" description="Disordered" evidence="1">
    <location>
        <begin position="189"/>
        <end position="282"/>
    </location>
</feature>